<dbReference type="FunFam" id="3.40.50.970:FF:000019">
    <property type="entry name" value="Pyruvate decarboxylase isozyme"/>
    <property type="match status" value="1"/>
</dbReference>
<evidence type="ECO:0000259" key="12">
    <source>
        <dbReference type="Pfam" id="PF00205"/>
    </source>
</evidence>
<dbReference type="SUPFAM" id="SSF52518">
    <property type="entry name" value="Thiamin diphosphate-binding fold (THDP-binding)"/>
    <property type="match status" value="2"/>
</dbReference>
<dbReference type="Proteomes" id="UP000011777">
    <property type="component" value="Unassembled WGS sequence"/>
</dbReference>
<dbReference type="GO" id="GO:0000949">
    <property type="term" value="P:aromatic amino acid family catabolic process to alcohol via Ehrlich pathway"/>
    <property type="evidence" value="ECO:0007669"/>
    <property type="project" value="TreeGrafter"/>
</dbReference>
<dbReference type="PIRSF" id="PIRSF036565">
    <property type="entry name" value="Pyruvt_ip_decrb"/>
    <property type="match status" value="1"/>
</dbReference>
<dbReference type="PANTHER" id="PTHR43452:SF30">
    <property type="entry name" value="PYRUVATE DECARBOXYLASE ISOZYME 1-RELATED"/>
    <property type="match status" value="1"/>
</dbReference>
<feature type="binding site" evidence="9">
    <location>
        <position position="125"/>
    </location>
    <ligand>
        <name>pyruvate</name>
        <dbReference type="ChEBI" id="CHEBI:15361"/>
        <label>1</label>
        <note>substrate; ligand shared between two neighboring subunits</note>
    </ligand>
</feature>
<comment type="caution">
    <text evidence="15">The sequence shown here is derived from an EMBL/GenBank/DDBJ whole genome shotgun (WGS) entry which is preliminary data.</text>
</comment>
<evidence type="ECO:0000256" key="2">
    <source>
        <dbReference type="ARBA" id="ARBA00007812"/>
    </source>
</evidence>
<evidence type="ECO:0000256" key="8">
    <source>
        <dbReference type="ARBA" id="ARBA00048578"/>
    </source>
</evidence>
<dbReference type="InterPro" id="IPR011766">
    <property type="entry name" value="TPP_enzyme_TPP-bd"/>
</dbReference>
<dbReference type="Pfam" id="PF02776">
    <property type="entry name" value="TPP_enzyme_N"/>
    <property type="match status" value="1"/>
</dbReference>
<dbReference type="InterPro" id="IPR012110">
    <property type="entry name" value="PDC/IPDC-like"/>
</dbReference>
<proteinExistence type="inferred from homology"/>
<dbReference type="GO" id="GO:0000287">
    <property type="term" value="F:magnesium ion binding"/>
    <property type="evidence" value="ECO:0007669"/>
    <property type="project" value="InterPro"/>
</dbReference>
<evidence type="ECO:0000259" key="13">
    <source>
        <dbReference type="Pfam" id="PF02775"/>
    </source>
</evidence>
<feature type="binding site" evidence="10">
    <location>
        <position position="488"/>
    </location>
    <ligand>
        <name>Mg(2+)</name>
        <dbReference type="ChEBI" id="CHEBI:18420"/>
    </ligand>
</feature>
<keyword evidence="3 10" id="KW-0479">Metal-binding</keyword>
<dbReference type="SUPFAM" id="SSF52467">
    <property type="entry name" value="DHS-like NAD/FAD-binding domain"/>
    <property type="match status" value="1"/>
</dbReference>
<dbReference type="GO" id="GO:0004737">
    <property type="term" value="F:pyruvate decarboxylase activity"/>
    <property type="evidence" value="ECO:0007669"/>
    <property type="project" value="TreeGrafter"/>
</dbReference>
<dbReference type="HOGENOM" id="CLU_013748_0_2_1"/>
<dbReference type="GO" id="GO:0005829">
    <property type="term" value="C:cytosol"/>
    <property type="evidence" value="ECO:0007669"/>
    <property type="project" value="TreeGrafter"/>
</dbReference>
<keyword evidence="5 10" id="KW-0460">Magnesium</keyword>
<protein>
    <submittedName>
        <fullName evidence="15">Pyruvate decarboxylase</fullName>
    </submittedName>
</protein>
<comment type="similarity">
    <text evidence="2 11">Belongs to the TPP enzyme family.</text>
</comment>
<feature type="binding site" evidence="9">
    <location>
        <position position="167"/>
    </location>
    <ligand>
        <name>pyruvate</name>
        <dbReference type="ChEBI" id="CHEBI:15361"/>
        <label>2</label>
        <note>allosteric activator</note>
    </ligand>
</feature>
<keyword evidence="15" id="KW-0670">Pyruvate</keyword>
<evidence type="ECO:0000256" key="1">
    <source>
        <dbReference type="ARBA" id="ARBA00001964"/>
    </source>
</evidence>
<keyword evidence="16" id="KW-1185">Reference proteome</keyword>
<dbReference type="OrthoDB" id="3970464at2759"/>
<sequence>MSEKTISLGTYLFKRLHSEPIGIKNIFGVPGDFNLELLDKIEEIDGLNWVGSVNELNAGYSADGYARVKNGFSKGSLAALITTFGVGELSAVNAVAGAYSEHIPIVHIVGTPSTESTKKQLLLHHTLGNGDFDVFHKISSFISATTAVLDDPATATDEIDRVIETAYINQRPTYLGFPSNMFHLQVPASKLDKPLNLTPPPNDPKVQSEVLDDILSLIQNAKDPVIIIDACCARHDSTPEAKKLIELTSFKFAVTPMAKGSRDIDESSSRFIGTYVGDLSYPRTKDLVESSDLVLSLGAVLSDYNTGSFSYSLDNAKVVEFHSDYTKIKSAHYPGIRMKELLGKLVGEGSALTKICSHITPQKLVLDKFEPVVLPSDHIITQSWLWSNLGGWLREGDVIITETGTSSFGIVQTKFPKNAVGISQVLWGSIGYSVGSAAGAVIAAEEVDPSRRVILFVGDGSLQLTVQEISTMARHKNNIYIFVLNNEGFTIERLIHGPKAVYNDIHSWENTDLLKTFKADNYETYSLKTIGDITKVFKDEKFAKNDKIRLIEIKLDVLDGPENLIEQGRRSEASNK</sequence>
<dbReference type="Gene3D" id="3.40.50.1220">
    <property type="entry name" value="TPP-binding domain"/>
    <property type="match status" value="1"/>
</dbReference>
<dbReference type="InterPro" id="IPR047214">
    <property type="entry name" value="TPP_PDC_IPDC"/>
</dbReference>
<dbReference type="eggNOG" id="KOG1184">
    <property type="taxonomic scope" value="Eukaryota"/>
</dbReference>
<evidence type="ECO:0000313" key="16">
    <source>
        <dbReference type="Proteomes" id="UP000011777"/>
    </source>
</evidence>
<evidence type="ECO:0000259" key="14">
    <source>
        <dbReference type="Pfam" id="PF02776"/>
    </source>
</evidence>
<gene>
    <name evidence="15" type="ORF">G210_4435</name>
</gene>
<comment type="cofactor">
    <cofactor evidence="10">
        <name>Mg(2+)</name>
        <dbReference type="ChEBI" id="CHEBI:18420"/>
    </cofactor>
    <text evidence="10">Binds 1 Mg(2+) per subunit.</text>
</comment>
<feature type="binding site" evidence="9">
    <location>
        <position position="32"/>
    </location>
    <ligand>
        <name>pyruvate</name>
        <dbReference type="ChEBI" id="CHEBI:15361"/>
        <label>1</label>
        <note>substrate; ligand shared between two neighboring subunits</note>
    </ligand>
</feature>
<dbReference type="CDD" id="cd02005">
    <property type="entry name" value="TPP_PDC_IPDC"/>
    <property type="match status" value="1"/>
</dbReference>
<evidence type="ECO:0000256" key="11">
    <source>
        <dbReference type="RuleBase" id="RU362132"/>
    </source>
</evidence>
<dbReference type="AlphaFoldDB" id="M3IUZ8"/>
<dbReference type="InterPro" id="IPR029035">
    <property type="entry name" value="DHS-like_NAD/FAD-binding_dom"/>
</dbReference>
<dbReference type="CDD" id="cd07038">
    <property type="entry name" value="TPP_PYR_PDC_IPDC_like"/>
    <property type="match status" value="1"/>
</dbReference>
<reference evidence="15 16" key="1">
    <citation type="submission" date="2013-02" db="EMBL/GenBank/DDBJ databases">
        <title>Genome sequence of Candida maltosa Xu316, a potential industrial strain for xylitol and ethanol production.</title>
        <authorList>
            <person name="Yu J."/>
            <person name="Wang Q."/>
            <person name="Geng X."/>
            <person name="Bao W."/>
            <person name="He P."/>
            <person name="Cai J."/>
        </authorList>
    </citation>
    <scope>NUCLEOTIDE SEQUENCE [LARGE SCALE GENOMIC DNA]</scope>
    <source>
        <strain evidence="16">Xu316</strain>
    </source>
</reference>
<dbReference type="OMA" id="YPNVRMK"/>
<dbReference type="Gene3D" id="3.40.50.970">
    <property type="match status" value="2"/>
</dbReference>
<dbReference type="Pfam" id="PF00205">
    <property type="entry name" value="TPP_enzyme_M"/>
    <property type="match status" value="1"/>
</dbReference>
<dbReference type="PROSITE" id="PS00187">
    <property type="entry name" value="TPP_ENZYMES"/>
    <property type="match status" value="1"/>
</dbReference>
<keyword evidence="6 11" id="KW-0786">Thiamine pyrophosphate</keyword>
<evidence type="ECO:0000256" key="10">
    <source>
        <dbReference type="PIRSR" id="PIRSR036565-2"/>
    </source>
</evidence>
<dbReference type="InterPro" id="IPR012001">
    <property type="entry name" value="Thiamin_PyroP_enz_TPP-bd_dom"/>
</dbReference>
<evidence type="ECO:0000313" key="15">
    <source>
        <dbReference type="EMBL" id="EMG50441.1"/>
    </source>
</evidence>
<feature type="domain" description="Thiamine pyrophosphate enzyme N-terminal TPP-binding" evidence="14">
    <location>
        <begin position="8"/>
        <end position="124"/>
    </location>
</feature>
<evidence type="ECO:0000256" key="5">
    <source>
        <dbReference type="ARBA" id="ARBA00022842"/>
    </source>
</evidence>
<feature type="domain" description="Thiamine pyrophosphate enzyme TPP-binding" evidence="13">
    <location>
        <begin position="422"/>
        <end position="552"/>
    </location>
</feature>
<dbReference type="GO" id="GO:0030976">
    <property type="term" value="F:thiamine pyrophosphate binding"/>
    <property type="evidence" value="ECO:0007669"/>
    <property type="project" value="InterPro"/>
</dbReference>
<organism evidence="15 16">
    <name type="scientific">Candida maltosa (strain Xu316)</name>
    <name type="common">Yeast</name>
    <dbReference type="NCBI Taxonomy" id="1245528"/>
    <lineage>
        <taxon>Eukaryota</taxon>
        <taxon>Fungi</taxon>
        <taxon>Dikarya</taxon>
        <taxon>Ascomycota</taxon>
        <taxon>Saccharomycotina</taxon>
        <taxon>Pichiomycetes</taxon>
        <taxon>Debaryomycetaceae</taxon>
        <taxon>Candida/Lodderomyces clade</taxon>
        <taxon>Candida</taxon>
    </lineage>
</organism>
<dbReference type="EMBL" id="AOGT01000270">
    <property type="protein sequence ID" value="EMG50441.1"/>
    <property type="molecule type" value="Genomic_DNA"/>
</dbReference>
<feature type="binding site" evidence="10">
    <location>
        <position position="459"/>
    </location>
    <ligand>
        <name>Mg(2+)</name>
        <dbReference type="ChEBI" id="CHEBI:18420"/>
    </ligand>
</feature>
<comment type="cofactor">
    <cofactor evidence="1">
        <name>thiamine diphosphate</name>
        <dbReference type="ChEBI" id="CHEBI:58937"/>
    </cofactor>
</comment>
<comment type="catalytic activity">
    <reaction evidence="8">
        <text>pyruvate + H(+) = acetaldehyde + CO2</text>
        <dbReference type="Rhea" id="RHEA:45484"/>
        <dbReference type="ChEBI" id="CHEBI:15343"/>
        <dbReference type="ChEBI" id="CHEBI:15361"/>
        <dbReference type="ChEBI" id="CHEBI:15378"/>
        <dbReference type="ChEBI" id="CHEBI:16526"/>
    </reaction>
</comment>
<dbReference type="InterPro" id="IPR012000">
    <property type="entry name" value="Thiamin_PyroP_enz_cen_dom"/>
</dbReference>
<feature type="binding site" evidence="10">
    <location>
        <position position="486"/>
    </location>
    <ligand>
        <name>Mg(2+)</name>
        <dbReference type="ChEBI" id="CHEBI:18420"/>
    </ligand>
</feature>
<feature type="binding site" evidence="9">
    <location>
        <position position="492"/>
    </location>
    <ligand>
        <name>pyruvate</name>
        <dbReference type="ChEBI" id="CHEBI:15361"/>
        <label>1</label>
        <note>substrate; ligand shared between two neighboring subunits</note>
    </ligand>
</feature>
<feature type="domain" description="Thiamine pyrophosphate enzyme central" evidence="12">
    <location>
        <begin position="212"/>
        <end position="334"/>
    </location>
</feature>
<dbReference type="Pfam" id="PF02775">
    <property type="entry name" value="TPP_enzyme_C"/>
    <property type="match status" value="1"/>
</dbReference>
<dbReference type="STRING" id="1245528.M3IUZ8"/>
<evidence type="ECO:0000256" key="9">
    <source>
        <dbReference type="PIRSR" id="PIRSR036565-1"/>
    </source>
</evidence>
<dbReference type="InterPro" id="IPR047213">
    <property type="entry name" value="TPP_PYR_PDC_IPDC-like"/>
</dbReference>
<evidence type="ECO:0000256" key="4">
    <source>
        <dbReference type="ARBA" id="ARBA00022793"/>
    </source>
</evidence>
<evidence type="ECO:0000256" key="3">
    <source>
        <dbReference type="ARBA" id="ARBA00022723"/>
    </source>
</evidence>
<dbReference type="GO" id="GO:0005634">
    <property type="term" value="C:nucleus"/>
    <property type="evidence" value="ECO:0007669"/>
    <property type="project" value="TreeGrafter"/>
</dbReference>
<name>M3IUZ8_CANMX</name>
<dbReference type="InterPro" id="IPR029061">
    <property type="entry name" value="THDP-binding"/>
</dbReference>
<dbReference type="FunFam" id="3.40.50.970:FF:000024">
    <property type="entry name" value="Pyruvate decarboxylase isozyme"/>
    <property type="match status" value="1"/>
</dbReference>
<evidence type="ECO:0000256" key="7">
    <source>
        <dbReference type="ARBA" id="ARBA00023239"/>
    </source>
</evidence>
<keyword evidence="4" id="KW-0210">Decarboxylase</keyword>
<evidence type="ECO:0000256" key="6">
    <source>
        <dbReference type="ARBA" id="ARBA00023052"/>
    </source>
</evidence>
<accession>M3IUZ8</accession>
<dbReference type="InterPro" id="IPR000399">
    <property type="entry name" value="TPP-bd_CS"/>
</dbReference>
<dbReference type="PANTHER" id="PTHR43452">
    <property type="entry name" value="PYRUVATE DECARBOXYLASE"/>
    <property type="match status" value="1"/>
</dbReference>
<keyword evidence="7" id="KW-0456">Lyase</keyword>